<dbReference type="GO" id="GO:0007606">
    <property type="term" value="P:sensory perception of chemical stimulus"/>
    <property type="evidence" value="ECO:0007669"/>
    <property type="project" value="InterPro"/>
</dbReference>
<comment type="similarity">
    <text evidence="1">Belongs to the nematode receptor-like protein sre family.</text>
</comment>
<keyword evidence="2" id="KW-1133">Transmembrane helix</keyword>
<feature type="transmembrane region" description="Helical" evidence="2">
    <location>
        <begin position="82"/>
        <end position="101"/>
    </location>
</feature>
<feature type="transmembrane region" description="Helical" evidence="2">
    <location>
        <begin position="107"/>
        <end position="132"/>
    </location>
</feature>
<reference evidence="3" key="1">
    <citation type="submission" date="2023-10" db="EMBL/GenBank/DDBJ databases">
        <title>Genome assembly of Pristionchus species.</title>
        <authorList>
            <person name="Yoshida K."/>
            <person name="Sommer R.J."/>
        </authorList>
    </citation>
    <scope>NUCLEOTIDE SEQUENCE</scope>
    <source>
        <strain evidence="3">RS0144</strain>
    </source>
</reference>
<proteinExistence type="inferred from homology"/>
<gene>
    <name evidence="3" type="ORF">PENTCL1PPCAC_11653</name>
</gene>
<dbReference type="AlphaFoldDB" id="A0AAV5T2E8"/>
<protein>
    <recommendedName>
        <fullName evidence="5">G protein-coupled receptor</fullName>
    </recommendedName>
</protein>
<accession>A0AAV5T2E8</accession>
<name>A0AAV5T2E8_9BILA</name>
<feature type="non-terminal residue" evidence="3">
    <location>
        <position position="174"/>
    </location>
</feature>
<dbReference type="GO" id="GO:0016020">
    <property type="term" value="C:membrane"/>
    <property type="evidence" value="ECO:0007669"/>
    <property type="project" value="InterPro"/>
</dbReference>
<evidence type="ECO:0000256" key="2">
    <source>
        <dbReference type="SAM" id="Phobius"/>
    </source>
</evidence>
<feature type="transmembrane region" description="Helical" evidence="2">
    <location>
        <begin position="153"/>
        <end position="173"/>
    </location>
</feature>
<organism evidence="3 4">
    <name type="scientific">Pristionchus entomophagus</name>
    <dbReference type="NCBI Taxonomy" id="358040"/>
    <lineage>
        <taxon>Eukaryota</taxon>
        <taxon>Metazoa</taxon>
        <taxon>Ecdysozoa</taxon>
        <taxon>Nematoda</taxon>
        <taxon>Chromadorea</taxon>
        <taxon>Rhabditida</taxon>
        <taxon>Rhabditina</taxon>
        <taxon>Diplogasteromorpha</taxon>
        <taxon>Diplogasteroidea</taxon>
        <taxon>Neodiplogasteridae</taxon>
        <taxon>Pristionchus</taxon>
    </lineage>
</organism>
<evidence type="ECO:0000256" key="1">
    <source>
        <dbReference type="ARBA" id="ARBA00006803"/>
    </source>
</evidence>
<sequence>MNGLIVMMLTSGFSRGGGIRDEMAVPPLNQLSSQQQFELFCFNMLHFSCHLVWDISIGLPSVQSHSRDYFVQDYEKRFSSSISQLLFIIGMHIFYGMDLLIENFISSFALVIFSLAFHMIFNFITIPIVHRINLKYVDINSSLSRKFTVAENVKTTGMIFPVFILWLTSQWILL</sequence>
<dbReference type="EMBL" id="BTSX01000003">
    <property type="protein sequence ID" value="GMS89478.1"/>
    <property type="molecule type" value="Genomic_DNA"/>
</dbReference>
<dbReference type="Proteomes" id="UP001432027">
    <property type="component" value="Unassembled WGS sequence"/>
</dbReference>
<dbReference type="InterPro" id="IPR004151">
    <property type="entry name" value="7TM_GPCR_serpentine_rcpt_Sre"/>
</dbReference>
<keyword evidence="2" id="KW-0472">Membrane</keyword>
<evidence type="ECO:0000313" key="3">
    <source>
        <dbReference type="EMBL" id="GMS89478.1"/>
    </source>
</evidence>
<comment type="caution">
    <text evidence="3">The sequence shown here is derived from an EMBL/GenBank/DDBJ whole genome shotgun (WGS) entry which is preliminary data.</text>
</comment>
<dbReference type="Pfam" id="PF03125">
    <property type="entry name" value="Sre"/>
    <property type="match status" value="1"/>
</dbReference>
<keyword evidence="4" id="KW-1185">Reference proteome</keyword>
<evidence type="ECO:0000313" key="4">
    <source>
        <dbReference type="Proteomes" id="UP001432027"/>
    </source>
</evidence>
<keyword evidence="2" id="KW-0812">Transmembrane</keyword>
<evidence type="ECO:0008006" key="5">
    <source>
        <dbReference type="Google" id="ProtNLM"/>
    </source>
</evidence>